<sequence length="151" mass="15500">MSSRRSDLDLALVIVAVDDLAAAVRFWTELTGWVLTDDAPVYHEMRSPSGTRLGLYTREAFAENLGVAAAGLAAGPLMPAEVYLAAHDVAEAAARAERLGASVLAPAEVKPWGDTVAYVLAPGGFVVGFASPAPTSVALVPEAVAEPGAGI</sequence>
<dbReference type="InterPro" id="IPR041581">
    <property type="entry name" value="Glyoxalase_6"/>
</dbReference>
<evidence type="ECO:0000313" key="2">
    <source>
        <dbReference type="EMBL" id="GEP67888.1"/>
    </source>
</evidence>
<proteinExistence type="predicted"/>
<comment type="caution">
    <text evidence="2">The sequence shown here is derived from an EMBL/GenBank/DDBJ whole genome shotgun (WGS) entry which is preliminary data.</text>
</comment>
<reference evidence="2 3" key="1">
    <citation type="submission" date="2019-07" db="EMBL/GenBank/DDBJ databases">
        <title>Whole genome shotgun sequence of Cellulomonas soli NBRC 109434.</title>
        <authorList>
            <person name="Hosoyama A."/>
            <person name="Uohara A."/>
            <person name="Ohji S."/>
            <person name="Ichikawa N."/>
        </authorList>
    </citation>
    <scope>NUCLEOTIDE SEQUENCE [LARGE SCALE GENOMIC DNA]</scope>
    <source>
        <strain evidence="2 3">NBRC 109434</strain>
    </source>
</reference>
<dbReference type="InterPro" id="IPR029068">
    <property type="entry name" value="Glyas_Bleomycin-R_OHBP_Dase"/>
</dbReference>
<dbReference type="SUPFAM" id="SSF54593">
    <property type="entry name" value="Glyoxalase/Bleomycin resistance protein/Dihydroxybiphenyl dioxygenase"/>
    <property type="match status" value="1"/>
</dbReference>
<dbReference type="RefSeq" id="WP_146951672.1">
    <property type="nucleotide sequence ID" value="NZ_BAABBJ010000015.1"/>
</dbReference>
<dbReference type="PROSITE" id="PS51819">
    <property type="entry name" value="VOC"/>
    <property type="match status" value="1"/>
</dbReference>
<dbReference type="Gene3D" id="3.10.180.10">
    <property type="entry name" value="2,3-Dihydroxybiphenyl 1,2-Dioxygenase, domain 1"/>
    <property type="match status" value="1"/>
</dbReference>
<organism evidence="2 3">
    <name type="scientific">Cellulomonas soli</name>
    <dbReference type="NCBI Taxonomy" id="931535"/>
    <lineage>
        <taxon>Bacteria</taxon>
        <taxon>Bacillati</taxon>
        <taxon>Actinomycetota</taxon>
        <taxon>Actinomycetes</taxon>
        <taxon>Micrococcales</taxon>
        <taxon>Cellulomonadaceae</taxon>
        <taxon>Cellulomonas</taxon>
    </lineage>
</organism>
<dbReference type="EMBL" id="BKAL01000002">
    <property type="protein sequence ID" value="GEP67888.1"/>
    <property type="molecule type" value="Genomic_DNA"/>
</dbReference>
<name>A0A512P9L0_9CELL</name>
<evidence type="ECO:0000259" key="1">
    <source>
        <dbReference type="PROSITE" id="PS51819"/>
    </source>
</evidence>
<protein>
    <recommendedName>
        <fullName evidence="1">VOC domain-containing protein</fullName>
    </recommendedName>
</protein>
<accession>A0A512P9L0</accession>
<feature type="domain" description="VOC" evidence="1">
    <location>
        <begin position="9"/>
        <end position="132"/>
    </location>
</feature>
<dbReference type="OrthoDB" id="9798430at2"/>
<dbReference type="Pfam" id="PF18029">
    <property type="entry name" value="Glyoxalase_6"/>
    <property type="match status" value="1"/>
</dbReference>
<dbReference type="InterPro" id="IPR037523">
    <property type="entry name" value="VOC_core"/>
</dbReference>
<evidence type="ECO:0000313" key="3">
    <source>
        <dbReference type="Proteomes" id="UP000321798"/>
    </source>
</evidence>
<keyword evidence="3" id="KW-1185">Reference proteome</keyword>
<dbReference type="Proteomes" id="UP000321798">
    <property type="component" value="Unassembled WGS sequence"/>
</dbReference>
<gene>
    <name evidence="2" type="ORF">CSO01_06030</name>
</gene>
<dbReference type="AlphaFoldDB" id="A0A512P9L0"/>